<keyword evidence="8" id="KW-1185">Reference proteome</keyword>
<dbReference type="Pfam" id="PF03466">
    <property type="entry name" value="LysR_substrate"/>
    <property type="match status" value="1"/>
</dbReference>
<name>A0A509EIU6_9HYPH</name>
<dbReference type="Gene3D" id="3.40.190.10">
    <property type="entry name" value="Periplasmic binding protein-like II"/>
    <property type="match status" value="2"/>
</dbReference>
<dbReference type="FunFam" id="1.10.10.10:FF:000001">
    <property type="entry name" value="LysR family transcriptional regulator"/>
    <property type="match status" value="1"/>
</dbReference>
<feature type="region of interest" description="Disordered" evidence="5">
    <location>
        <begin position="297"/>
        <end position="317"/>
    </location>
</feature>
<dbReference type="Gene3D" id="1.10.10.10">
    <property type="entry name" value="Winged helix-like DNA-binding domain superfamily/Winged helix DNA-binding domain"/>
    <property type="match status" value="1"/>
</dbReference>
<dbReference type="GO" id="GO:0003700">
    <property type="term" value="F:DNA-binding transcription factor activity"/>
    <property type="evidence" value="ECO:0007669"/>
    <property type="project" value="InterPro"/>
</dbReference>
<dbReference type="CDD" id="cd05466">
    <property type="entry name" value="PBP2_LTTR_substrate"/>
    <property type="match status" value="1"/>
</dbReference>
<evidence type="ECO:0000256" key="4">
    <source>
        <dbReference type="ARBA" id="ARBA00023163"/>
    </source>
</evidence>
<dbReference type="InterPro" id="IPR036388">
    <property type="entry name" value="WH-like_DNA-bd_sf"/>
</dbReference>
<dbReference type="PRINTS" id="PR00039">
    <property type="entry name" value="HTHLYSR"/>
</dbReference>
<dbReference type="InterPro" id="IPR000847">
    <property type="entry name" value="LysR_HTH_N"/>
</dbReference>
<sequence length="317" mass="34302">MNTRDLEAFLAVVETGSIMAAAARLNLTQPGVTRRVQSLEEQLGTALFERPAKPLRPTLAGREAYEHGRRVIQSIEDLRSHAAPNGAIRGELRIGVSLDLSEAALAGPIDALRETFPDLSVRITTGWSPGLSEEVLRNQIDAAALSLPDGTRPPEELTTEAIAEQPVLVVGARDLDLSETVTLRDLARYAWIVGQTGCGFRTTLRRRFEAEGLSFVVGVEAPSTDLRLSLAARGIGLTLITPARLLRSSLCGRVRAIDLADFAPVIRSWLVHRPNPGRLRRPITLFRDALTREVRGESAVSGDQGPVSAQVEQESAG</sequence>
<organism evidence="7 8">
    <name type="scientific">Methylobacterium symbioticum</name>
    <dbReference type="NCBI Taxonomy" id="2584084"/>
    <lineage>
        <taxon>Bacteria</taxon>
        <taxon>Pseudomonadati</taxon>
        <taxon>Pseudomonadota</taxon>
        <taxon>Alphaproteobacteria</taxon>
        <taxon>Hyphomicrobiales</taxon>
        <taxon>Methylobacteriaceae</taxon>
        <taxon>Methylobacterium</taxon>
    </lineage>
</organism>
<evidence type="ECO:0000313" key="8">
    <source>
        <dbReference type="Proteomes" id="UP000410984"/>
    </source>
</evidence>
<dbReference type="InterPro" id="IPR005119">
    <property type="entry name" value="LysR_subst-bd"/>
</dbReference>
<gene>
    <name evidence="7" type="primary">gltR_6</name>
    <name evidence="7" type="ORF">MET9862_04716</name>
</gene>
<accession>A0A509EIU6</accession>
<protein>
    <submittedName>
        <fullName evidence="7">HTH-type transcriptional regulator GltR</fullName>
    </submittedName>
</protein>
<keyword evidence="2" id="KW-0805">Transcription regulation</keyword>
<comment type="similarity">
    <text evidence="1">Belongs to the LysR transcriptional regulatory family.</text>
</comment>
<dbReference type="PANTHER" id="PTHR30126">
    <property type="entry name" value="HTH-TYPE TRANSCRIPTIONAL REGULATOR"/>
    <property type="match status" value="1"/>
</dbReference>
<evidence type="ECO:0000256" key="5">
    <source>
        <dbReference type="SAM" id="MobiDB-lite"/>
    </source>
</evidence>
<evidence type="ECO:0000256" key="2">
    <source>
        <dbReference type="ARBA" id="ARBA00023015"/>
    </source>
</evidence>
<evidence type="ECO:0000256" key="1">
    <source>
        <dbReference type="ARBA" id="ARBA00009437"/>
    </source>
</evidence>
<proteinExistence type="inferred from homology"/>
<dbReference type="PROSITE" id="PS50931">
    <property type="entry name" value="HTH_LYSR"/>
    <property type="match status" value="1"/>
</dbReference>
<evidence type="ECO:0000259" key="6">
    <source>
        <dbReference type="PROSITE" id="PS50931"/>
    </source>
</evidence>
<dbReference type="EMBL" id="CABFPH010000102">
    <property type="protein sequence ID" value="VUD74091.1"/>
    <property type="molecule type" value="Genomic_DNA"/>
</dbReference>
<keyword evidence="3" id="KW-0238">DNA-binding</keyword>
<evidence type="ECO:0000256" key="3">
    <source>
        <dbReference type="ARBA" id="ARBA00023125"/>
    </source>
</evidence>
<dbReference type="PANTHER" id="PTHR30126:SF39">
    <property type="entry name" value="HTH-TYPE TRANSCRIPTIONAL REGULATOR CYSL"/>
    <property type="match status" value="1"/>
</dbReference>
<reference evidence="7 8" key="1">
    <citation type="submission" date="2019-06" db="EMBL/GenBank/DDBJ databases">
        <authorList>
            <person name="Rodrigo-Torres L."/>
            <person name="Arahal R. D."/>
            <person name="Lucena T."/>
        </authorList>
    </citation>
    <scope>NUCLEOTIDE SEQUENCE [LARGE SCALE GENOMIC DNA]</scope>
    <source>
        <strain evidence="7 8">SB0023/3</strain>
    </source>
</reference>
<feature type="domain" description="HTH lysR-type" evidence="6">
    <location>
        <begin position="1"/>
        <end position="58"/>
    </location>
</feature>
<dbReference type="AlphaFoldDB" id="A0A509EIU6"/>
<dbReference type="Pfam" id="PF00126">
    <property type="entry name" value="HTH_1"/>
    <property type="match status" value="1"/>
</dbReference>
<dbReference type="SUPFAM" id="SSF53850">
    <property type="entry name" value="Periplasmic binding protein-like II"/>
    <property type="match status" value="1"/>
</dbReference>
<dbReference type="GO" id="GO:0000976">
    <property type="term" value="F:transcription cis-regulatory region binding"/>
    <property type="evidence" value="ECO:0007669"/>
    <property type="project" value="TreeGrafter"/>
</dbReference>
<dbReference type="InterPro" id="IPR036390">
    <property type="entry name" value="WH_DNA-bd_sf"/>
</dbReference>
<keyword evidence="4" id="KW-0804">Transcription</keyword>
<dbReference type="OrthoDB" id="9786526at2"/>
<dbReference type="SUPFAM" id="SSF46785">
    <property type="entry name" value="Winged helix' DNA-binding domain"/>
    <property type="match status" value="1"/>
</dbReference>
<evidence type="ECO:0000313" key="7">
    <source>
        <dbReference type="EMBL" id="VUD74091.1"/>
    </source>
</evidence>
<dbReference type="Proteomes" id="UP000410984">
    <property type="component" value="Unassembled WGS sequence"/>
</dbReference>
<dbReference type="RefSeq" id="WP_142585250.1">
    <property type="nucleotide sequence ID" value="NZ_CABFPH010000102.1"/>
</dbReference>